<comment type="subcellular location">
    <subcellularLocation>
        <location evidence="1">Cell outer membrane</location>
        <topology evidence="1">Multi-pass membrane protein</topology>
    </subcellularLocation>
</comment>
<keyword evidence="3" id="KW-0813">Transport</keyword>
<comment type="subunit">
    <text evidence="2">Homotrimer.</text>
</comment>
<evidence type="ECO:0000256" key="3">
    <source>
        <dbReference type="ARBA" id="ARBA00022448"/>
    </source>
</evidence>
<keyword evidence="10" id="KW-0998">Cell outer membrane</keyword>
<evidence type="ECO:0000256" key="6">
    <source>
        <dbReference type="ARBA" id="ARBA00022729"/>
    </source>
</evidence>
<reference evidence="13 14" key="1">
    <citation type="submission" date="2019-06" db="EMBL/GenBank/DDBJ databases">
        <title>Metagenome assembled Genome of Spiribacter salinus SL48-SHIP from the microbial mat of Salt Lake 48 (Novosibirsk region, Russia).</title>
        <authorList>
            <person name="Shipova A."/>
            <person name="Rozanov A.S."/>
            <person name="Bryanskaya A.V."/>
            <person name="Peltek S.E."/>
        </authorList>
    </citation>
    <scope>NUCLEOTIDE SEQUENCE [LARGE SCALE GENOMIC DNA]</scope>
    <source>
        <strain evidence="13">SL48-SHIP-2</strain>
    </source>
</reference>
<evidence type="ECO:0000259" key="12">
    <source>
        <dbReference type="Pfam" id="PF13609"/>
    </source>
</evidence>
<feature type="chain" id="PRO_5021763260" evidence="11">
    <location>
        <begin position="32"/>
        <end position="323"/>
    </location>
</feature>
<evidence type="ECO:0000256" key="4">
    <source>
        <dbReference type="ARBA" id="ARBA00022452"/>
    </source>
</evidence>
<dbReference type="CDD" id="cd00342">
    <property type="entry name" value="gram_neg_porins"/>
    <property type="match status" value="1"/>
</dbReference>
<dbReference type="InterPro" id="IPR050298">
    <property type="entry name" value="Gram-neg_bact_OMP"/>
</dbReference>
<evidence type="ECO:0000313" key="13">
    <source>
        <dbReference type="EMBL" id="TQF00038.1"/>
    </source>
</evidence>
<dbReference type="AlphaFoldDB" id="A0A540VTF4"/>
<dbReference type="PANTHER" id="PTHR34501:SF9">
    <property type="entry name" value="MAJOR OUTER MEMBRANE PROTEIN P.IA"/>
    <property type="match status" value="1"/>
</dbReference>
<dbReference type="Gene3D" id="2.40.160.10">
    <property type="entry name" value="Porin"/>
    <property type="match status" value="1"/>
</dbReference>
<dbReference type="InterPro" id="IPR023614">
    <property type="entry name" value="Porin_dom_sf"/>
</dbReference>
<feature type="signal peptide" evidence="11">
    <location>
        <begin position="1"/>
        <end position="31"/>
    </location>
</feature>
<accession>A0A540VTF4</accession>
<evidence type="ECO:0000256" key="10">
    <source>
        <dbReference type="ARBA" id="ARBA00023237"/>
    </source>
</evidence>
<protein>
    <submittedName>
        <fullName evidence="13">Porin</fullName>
    </submittedName>
</protein>
<organism evidence="13 14">
    <name type="scientific">Spiribacter salinus</name>
    <dbReference type="NCBI Taxonomy" id="1335746"/>
    <lineage>
        <taxon>Bacteria</taxon>
        <taxon>Pseudomonadati</taxon>
        <taxon>Pseudomonadota</taxon>
        <taxon>Gammaproteobacteria</taxon>
        <taxon>Chromatiales</taxon>
        <taxon>Ectothiorhodospiraceae</taxon>
        <taxon>Spiribacter</taxon>
    </lineage>
</organism>
<evidence type="ECO:0000256" key="11">
    <source>
        <dbReference type="SAM" id="SignalP"/>
    </source>
</evidence>
<sequence length="323" mass="33749">MHNRSRLMMKKGFVIATAASALALAANTALAEDHSMEVYGWITAEVNDIDEAETDGTSNGNSPSRFGIRTSRDLGDLTGTANLEYGVTKEQGASAGIRQANVGLEGAFGSVKIGSQWNPHYLWTTATTDLFTSSAAFGARSSDAVFRDDGSVFYYTPSLNGLELGVGAEFDPNLSVSDSADTYTLSAKYSIGDLYVSASYLEADTDETLDSMAVAASYNFGAATLAASVADNTNDTTIAQDDLDSYNGDGTPYEIVGTVNATDALTLKAAYTDRDLEGSSDDSSFAVEGAYAFGAGVTGFVAATSSDDDIGEDRIATGLQVVF</sequence>
<evidence type="ECO:0000256" key="7">
    <source>
        <dbReference type="ARBA" id="ARBA00023065"/>
    </source>
</evidence>
<dbReference type="EMBL" id="VIFK01000027">
    <property type="protein sequence ID" value="TQF00038.1"/>
    <property type="molecule type" value="Genomic_DNA"/>
</dbReference>
<dbReference type="GO" id="GO:0009279">
    <property type="term" value="C:cell outer membrane"/>
    <property type="evidence" value="ECO:0007669"/>
    <property type="project" value="UniProtKB-SubCell"/>
</dbReference>
<gene>
    <name evidence="13" type="ORF">FKY71_05595</name>
</gene>
<keyword evidence="4" id="KW-1134">Transmembrane beta strand</keyword>
<dbReference type="SUPFAM" id="SSF56935">
    <property type="entry name" value="Porins"/>
    <property type="match status" value="1"/>
</dbReference>
<evidence type="ECO:0000256" key="2">
    <source>
        <dbReference type="ARBA" id="ARBA00011233"/>
    </source>
</evidence>
<comment type="caution">
    <text evidence="13">The sequence shown here is derived from an EMBL/GenBank/DDBJ whole genome shotgun (WGS) entry which is preliminary data.</text>
</comment>
<name>A0A540VTF4_9GAMM</name>
<evidence type="ECO:0000256" key="5">
    <source>
        <dbReference type="ARBA" id="ARBA00022692"/>
    </source>
</evidence>
<dbReference type="InterPro" id="IPR033900">
    <property type="entry name" value="Gram_neg_porin_domain"/>
</dbReference>
<dbReference type="GO" id="GO:0046930">
    <property type="term" value="C:pore complex"/>
    <property type="evidence" value="ECO:0007669"/>
    <property type="project" value="UniProtKB-KW"/>
</dbReference>
<evidence type="ECO:0000256" key="1">
    <source>
        <dbReference type="ARBA" id="ARBA00004571"/>
    </source>
</evidence>
<dbReference type="GO" id="GO:0015288">
    <property type="term" value="F:porin activity"/>
    <property type="evidence" value="ECO:0007669"/>
    <property type="project" value="UniProtKB-KW"/>
</dbReference>
<dbReference type="Pfam" id="PF13609">
    <property type="entry name" value="Porin_4"/>
    <property type="match status" value="1"/>
</dbReference>
<evidence type="ECO:0000256" key="8">
    <source>
        <dbReference type="ARBA" id="ARBA00023114"/>
    </source>
</evidence>
<evidence type="ECO:0000313" key="14">
    <source>
        <dbReference type="Proteomes" id="UP000315400"/>
    </source>
</evidence>
<keyword evidence="6 11" id="KW-0732">Signal</keyword>
<keyword evidence="7" id="KW-0406">Ion transport</keyword>
<keyword evidence="9" id="KW-0472">Membrane</keyword>
<keyword evidence="8" id="KW-0626">Porin</keyword>
<dbReference type="PANTHER" id="PTHR34501">
    <property type="entry name" value="PROTEIN YDDL-RELATED"/>
    <property type="match status" value="1"/>
</dbReference>
<feature type="domain" description="Porin" evidence="12">
    <location>
        <begin position="18"/>
        <end position="309"/>
    </location>
</feature>
<dbReference type="GO" id="GO:0006811">
    <property type="term" value="P:monoatomic ion transport"/>
    <property type="evidence" value="ECO:0007669"/>
    <property type="project" value="UniProtKB-KW"/>
</dbReference>
<proteinExistence type="predicted"/>
<evidence type="ECO:0000256" key="9">
    <source>
        <dbReference type="ARBA" id="ARBA00023136"/>
    </source>
</evidence>
<dbReference type="Proteomes" id="UP000315400">
    <property type="component" value="Unassembled WGS sequence"/>
</dbReference>
<keyword evidence="5" id="KW-0812">Transmembrane</keyword>